<evidence type="ECO:0000313" key="2">
    <source>
        <dbReference type="EMBL" id="TXC09669.1"/>
    </source>
</evidence>
<organism evidence="2 3">
    <name type="scientific">Fusarium oxysporum f. sp. cubense</name>
    <dbReference type="NCBI Taxonomy" id="61366"/>
    <lineage>
        <taxon>Eukaryota</taxon>
        <taxon>Fungi</taxon>
        <taxon>Dikarya</taxon>
        <taxon>Ascomycota</taxon>
        <taxon>Pezizomycotina</taxon>
        <taxon>Sordariomycetes</taxon>
        <taxon>Hypocreomycetidae</taxon>
        <taxon>Hypocreales</taxon>
        <taxon>Nectriaceae</taxon>
        <taxon>Fusarium</taxon>
        <taxon>Fusarium oxysporum species complex</taxon>
    </lineage>
</organism>
<accession>A0A5C6TGY4</accession>
<reference evidence="2 3" key="1">
    <citation type="submission" date="2019-07" db="EMBL/GenBank/DDBJ databases">
        <title>The First High-Quality Draft Genome Sequence of the Causal Agent of the Current Panama Disease Epidemic.</title>
        <authorList>
            <person name="Warmington R.J."/>
            <person name="Kay W."/>
            <person name="Jeffries A."/>
            <person name="Bebber D."/>
            <person name="Moore K."/>
            <person name="Studholme D.J."/>
        </authorList>
    </citation>
    <scope>NUCLEOTIDE SEQUENCE [LARGE SCALE GENOMIC DNA]</scope>
    <source>
        <strain evidence="2 3">TR4</strain>
    </source>
</reference>
<dbReference type="AlphaFoldDB" id="A0A5C6TGY4"/>
<gene>
    <name evidence="2" type="ORF">FocTR4_00005819</name>
</gene>
<evidence type="ECO:0000256" key="1">
    <source>
        <dbReference type="SAM" id="MobiDB-lite"/>
    </source>
</evidence>
<feature type="region of interest" description="Disordered" evidence="1">
    <location>
        <begin position="1"/>
        <end position="30"/>
    </location>
</feature>
<dbReference type="Proteomes" id="UP000321331">
    <property type="component" value="Unassembled WGS sequence"/>
</dbReference>
<sequence length="80" mass="8706">MAFEFLQTESKEVAVSDDHNKQGERYNWSPGTTTAQYEKILSTRNDLHMEGSFSAFAQAGPAAETTKFRSGGAGVVAMSQ</sequence>
<comment type="caution">
    <text evidence="2">The sequence shown here is derived from an EMBL/GenBank/DDBJ whole genome shotgun (WGS) entry which is preliminary data.</text>
</comment>
<dbReference type="EMBL" id="VMNF01000004">
    <property type="protein sequence ID" value="TXC09669.1"/>
    <property type="molecule type" value="Genomic_DNA"/>
</dbReference>
<evidence type="ECO:0000313" key="3">
    <source>
        <dbReference type="Proteomes" id="UP000321331"/>
    </source>
</evidence>
<feature type="compositionally biased region" description="Basic and acidic residues" evidence="1">
    <location>
        <begin position="9"/>
        <end position="24"/>
    </location>
</feature>
<protein>
    <submittedName>
        <fullName evidence="2">Uncharacterized protein</fullName>
    </submittedName>
</protein>
<proteinExistence type="predicted"/>
<name>A0A5C6TGY4_FUSOC</name>